<reference evidence="3 4" key="1">
    <citation type="journal article" date="2019" name="PLoS Negl. Trop. Dis.">
        <title>Whole genome sequencing of Entamoeba nuttalli reveals mammalian host-related molecular signatures and a novel octapeptide-repeat surface protein.</title>
        <authorList>
            <person name="Tanaka M."/>
            <person name="Makiuchi T."/>
            <person name="Komiyama T."/>
            <person name="Shiina T."/>
            <person name="Osaki K."/>
            <person name="Tachibana H."/>
        </authorList>
    </citation>
    <scope>NUCLEOTIDE SEQUENCE [LARGE SCALE GENOMIC DNA]</scope>
    <source>
        <strain evidence="3 4">P19-061405</strain>
    </source>
</reference>
<name>A0ABQ0DKB7_9EUKA</name>
<dbReference type="PRINTS" id="PR00891">
    <property type="entry name" value="RABGDIREP"/>
</dbReference>
<dbReference type="PANTHER" id="PTHR11787">
    <property type="entry name" value="RAB GDP-DISSOCIATION INHIBITOR"/>
    <property type="match status" value="1"/>
</dbReference>
<dbReference type="EMBL" id="BAAFRS010000140">
    <property type="protein sequence ID" value="GAB1223294.1"/>
    <property type="molecule type" value="Genomic_DNA"/>
</dbReference>
<organism evidence="3 4">
    <name type="scientific">Entamoeba nuttalli</name>
    <dbReference type="NCBI Taxonomy" id="412467"/>
    <lineage>
        <taxon>Eukaryota</taxon>
        <taxon>Amoebozoa</taxon>
        <taxon>Evosea</taxon>
        <taxon>Archamoebae</taxon>
        <taxon>Mastigamoebida</taxon>
        <taxon>Entamoebidae</taxon>
        <taxon>Entamoeba</taxon>
    </lineage>
</organism>
<sequence length="481" mass="55007">MSTPYDEFKTTVYDYAIIGTGVTESIVAASLSHQHKSVVVIDPHQLYGVHSSYINYRELENTIKDLTTSYSIEIPLKDLSLQRSISIDLTPQLFYANGSLINLIAEAEIHRYMEFLSVDAVYLYTKDKIMRVPDSKNALFTCNDLTLIEKRQLMRFLNDIYTERKLSPEETQLYKGISSFGSLRKYMNSIKLSQLCQDMVIYGICMSSDNDMDNPLEILSRLQKYANSLGKYGTSPFILCRYGFGDVAQGFSRSSSVVGGIFLCCHPFSEITKKDNEYHIQCSSPVGRTGTTQFTVRSKNLIKNAFFEKGIESRKVNYLQAFTTEELPFERRGYFTLPGISQKSIQGIVSRIEGMTTIALSVEHIDGEEHVLEQALEKIFSEYKEKCVFMIKYSLELRQWKEMKNNNGILICSDGTIGINSDVDIIINEAKSLCGEKLFRDDEIVEEVPIEEFQQLEKRKNEEAQTTQQEVEEKKQENKLN</sequence>
<dbReference type="Gene3D" id="1.10.405.10">
    <property type="entry name" value="Guanine Nucleotide Dissociation Inhibitor, domain 1"/>
    <property type="match status" value="1"/>
</dbReference>
<comment type="caution">
    <text evidence="3">The sequence shown here is derived from an EMBL/GenBank/DDBJ whole genome shotgun (WGS) entry which is preliminary data.</text>
</comment>
<feature type="region of interest" description="Disordered" evidence="2">
    <location>
        <begin position="456"/>
        <end position="481"/>
    </location>
</feature>
<dbReference type="PANTHER" id="PTHR11787:SF8">
    <property type="entry name" value="RAB GDP DISSOCIATION INHIBITOR"/>
    <property type="match status" value="1"/>
</dbReference>
<dbReference type="InterPro" id="IPR036188">
    <property type="entry name" value="FAD/NAD-bd_sf"/>
</dbReference>
<feature type="compositionally biased region" description="Basic and acidic residues" evidence="2">
    <location>
        <begin position="471"/>
        <end position="481"/>
    </location>
</feature>
<proteinExistence type="inferred from homology"/>
<keyword evidence="4" id="KW-1185">Reference proteome</keyword>
<comment type="similarity">
    <text evidence="1">Belongs to the Rab GDI family.</text>
</comment>
<dbReference type="Pfam" id="PF00996">
    <property type="entry name" value="GDI"/>
    <property type="match status" value="1"/>
</dbReference>
<gene>
    <name evidence="3" type="ORF">ENUP19_0140G0020</name>
</gene>
<accession>A0ABQ0DKB7</accession>
<evidence type="ECO:0008006" key="5">
    <source>
        <dbReference type="Google" id="ProtNLM"/>
    </source>
</evidence>
<dbReference type="Proteomes" id="UP001628156">
    <property type="component" value="Unassembled WGS sequence"/>
</dbReference>
<evidence type="ECO:0000256" key="1">
    <source>
        <dbReference type="ARBA" id="ARBA00005593"/>
    </source>
</evidence>
<dbReference type="Gene3D" id="3.30.519.10">
    <property type="entry name" value="Guanine Nucleotide Dissociation Inhibitor, domain 2"/>
    <property type="match status" value="1"/>
</dbReference>
<dbReference type="InterPro" id="IPR018203">
    <property type="entry name" value="GDP_dissociation_inhibitor"/>
</dbReference>
<dbReference type="Gene3D" id="3.50.50.60">
    <property type="entry name" value="FAD/NAD(P)-binding domain"/>
    <property type="match status" value="1"/>
</dbReference>
<protein>
    <recommendedName>
        <fullName evidence="5">Rab GDP dissociation inhibitor</fullName>
    </recommendedName>
</protein>
<evidence type="ECO:0000256" key="2">
    <source>
        <dbReference type="SAM" id="MobiDB-lite"/>
    </source>
</evidence>
<evidence type="ECO:0000313" key="3">
    <source>
        <dbReference type="EMBL" id="GAB1223294.1"/>
    </source>
</evidence>
<dbReference type="SUPFAM" id="SSF51905">
    <property type="entry name" value="FAD/NAD(P)-binding domain"/>
    <property type="match status" value="1"/>
</dbReference>
<evidence type="ECO:0000313" key="4">
    <source>
        <dbReference type="Proteomes" id="UP001628156"/>
    </source>
</evidence>